<protein>
    <submittedName>
        <fullName evidence="1">Uncharacterized protein</fullName>
    </submittedName>
</protein>
<dbReference type="EMBL" id="CM042047">
    <property type="protein sequence ID" value="KAI3770267.1"/>
    <property type="molecule type" value="Genomic_DNA"/>
</dbReference>
<gene>
    <name evidence="1" type="ORF">L6452_01394</name>
</gene>
<reference evidence="2" key="1">
    <citation type="journal article" date="2022" name="Mol. Ecol. Resour.">
        <title>The genomes of chicory, endive, great burdock and yacon provide insights into Asteraceae palaeo-polyploidization history and plant inulin production.</title>
        <authorList>
            <person name="Fan W."/>
            <person name="Wang S."/>
            <person name="Wang H."/>
            <person name="Wang A."/>
            <person name="Jiang F."/>
            <person name="Liu H."/>
            <person name="Zhao H."/>
            <person name="Xu D."/>
            <person name="Zhang Y."/>
        </authorList>
    </citation>
    <scope>NUCLEOTIDE SEQUENCE [LARGE SCALE GENOMIC DNA]</scope>
    <source>
        <strain evidence="2">cv. Niubang</strain>
    </source>
</reference>
<comment type="caution">
    <text evidence="1">The sequence shown here is derived from an EMBL/GenBank/DDBJ whole genome shotgun (WGS) entry which is preliminary data.</text>
</comment>
<proteinExistence type="predicted"/>
<name>A0ACB9FGI4_ARCLA</name>
<evidence type="ECO:0000313" key="2">
    <source>
        <dbReference type="Proteomes" id="UP001055879"/>
    </source>
</evidence>
<sequence length="186" mass="19694">MAQISTLRASVDKAFAAMDELLGRREIQTTPAITTITTTLDTPPEIPGNLITKPTENPSVDASITPETTIPTPLTTPIPTLLNTPLITPVATPKATKTSPLVSPSKLPDDTLSELLGIDLTPLPKNQDQTSVNPTPPIQHQLVDKPSEDTLEPSPEASQNTESLGTPVNNSSLKMIIDSPVDEAPP</sequence>
<organism evidence="1 2">
    <name type="scientific">Arctium lappa</name>
    <name type="common">Greater burdock</name>
    <name type="synonym">Lappa major</name>
    <dbReference type="NCBI Taxonomy" id="4217"/>
    <lineage>
        <taxon>Eukaryota</taxon>
        <taxon>Viridiplantae</taxon>
        <taxon>Streptophyta</taxon>
        <taxon>Embryophyta</taxon>
        <taxon>Tracheophyta</taxon>
        <taxon>Spermatophyta</taxon>
        <taxon>Magnoliopsida</taxon>
        <taxon>eudicotyledons</taxon>
        <taxon>Gunneridae</taxon>
        <taxon>Pentapetalae</taxon>
        <taxon>asterids</taxon>
        <taxon>campanulids</taxon>
        <taxon>Asterales</taxon>
        <taxon>Asteraceae</taxon>
        <taxon>Carduoideae</taxon>
        <taxon>Cardueae</taxon>
        <taxon>Arctiinae</taxon>
        <taxon>Arctium</taxon>
    </lineage>
</organism>
<accession>A0ACB9FGI4</accession>
<reference evidence="1 2" key="2">
    <citation type="journal article" date="2022" name="Mol. Ecol. Resour.">
        <title>The genomes of chicory, endive, great burdock and yacon provide insights into Asteraceae paleo-polyploidization history and plant inulin production.</title>
        <authorList>
            <person name="Fan W."/>
            <person name="Wang S."/>
            <person name="Wang H."/>
            <person name="Wang A."/>
            <person name="Jiang F."/>
            <person name="Liu H."/>
            <person name="Zhao H."/>
            <person name="Xu D."/>
            <person name="Zhang Y."/>
        </authorList>
    </citation>
    <scope>NUCLEOTIDE SEQUENCE [LARGE SCALE GENOMIC DNA]</scope>
    <source>
        <strain evidence="2">cv. Niubang</strain>
    </source>
</reference>
<dbReference type="Proteomes" id="UP001055879">
    <property type="component" value="Linkage Group LG01"/>
</dbReference>
<evidence type="ECO:0000313" key="1">
    <source>
        <dbReference type="EMBL" id="KAI3770267.1"/>
    </source>
</evidence>
<keyword evidence="2" id="KW-1185">Reference proteome</keyword>